<dbReference type="GO" id="GO:0008460">
    <property type="term" value="F:dTDP-glucose 4,6-dehydratase activity"/>
    <property type="evidence" value="ECO:0007669"/>
    <property type="project" value="UniProtKB-EC"/>
</dbReference>
<evidence type="ECO:0000256" key="6">
    <source>
        <dbReference type="ARBA" id="ARBA00023239"/>
    </source>
</evidence>
<evidence type="ECO:0000259" key="8">
    <source>
        <dbReference type="Pfam" id="PF16363"/>
    </source>
</evidence>
<evidence type="ECO:0000256" key="4">
    <source>
        <dbReference type="ARBA" id="ARBA00011990"/>
    </source>
</evidence>
<dbReference type="Proteomes" id="UP001165524">
    <property type="component" value="Unassembled WGS sequence"/>
</dbReference>
<dbReference type="Gene3D" id="3.40.50.720">
    <property type="entry name" value="NAD(P)-binding Rossmann-like Domain"/>
    <property type="match status" value="1"/>
</dbReference>
<dbReference type="SUPFAM" id="SSF51735">
    <property type="entry name" value="NAD(P)-binding Rossmann-fold domains"/>
    <property type="match status" value="1"/>
</dbReference>
<dbReference type="EMBL" id="JALKII010000001">
    <property type="protein sequence ID" value="MCK0536376.1"/>
    <property type="molecule type" value="Genomic_DNA"/>
</dbReference>
<evidence type="ECO:0000256" key="3">
    <source>
        <dbReference type="ARBA" id="ARBA00008178"/>
    </source>
</evidence>
<dbReference type="CDD" id="cd05246">
    <property type="entry name" value="dTDP_GD_SDR_e"/>
    <property type="match status" value="1"/>
</dbReference>
<sequence length="338" mass="37367">MTLMVTGGCGFIGVHLVHWLLAHTDERVINIDALTYAAQPVALKGLAQPRYTFVQADVTDQAGLATLLDLYQPRALLHLAAETHVDRSIQSPEPFLRHNVQGTHAVLEAVRGWLAGHPARAADFRMLQVSTDEVYGDLGPTGAPAREGDAYRPGSPYAASKAAADHLADAWFRTWGVPVLVSHCTNNYGPWQYPEKLIPVVIRHALRGEPIPLYGSGRQVRDWLHVEDHVRALWLLLEKGSPGEHYNIGADNPRNNFDLVNQVCRILDEMSPSTAPAGGHATLIAQVADRPGHDWRYGLDSSKIQALGWQAATPFDEGLRETVRFYIEYYRRQPGGGR</sequence>
<evidence type="ECO:0000313" key="9">
    <source>
        <dbReference type="EMBL" id="MCK0536376.1"/>
    </source>
</evidence>
<comment type="cofactor">
    <cofactor evidence="2 7">
        <name>NAD(+)</name>
        <dbReference type="ChEBI" id="CHEBI:57540"/>
    </cofactor>
</comment>
<proteinExistence type="inferred from homology"/>
<dbReference type="InterPro" id="IPR005888">
    <property type="entry name" value="dTDP_Gluc_deHydtase"/>
</dbReference>
<dbReference type="EC" id="4.2.1.46" evidence="4 7"/>
<accession>A0ABT0E3I8</accession>
<evidence type="ECO:0000313" key="10">
    <source>
        <dbReference type="Proteomes" id="UP001165524"/>
    </source>
</evidence>
<dbReference type="InterPro" id="IPR016040">
    <property type="entry name" value="NAD(P)-bd_dom"/>
</dbReference>
<feature type="domain" description="NAD(P)-binding" evidence="8">
    <location>
        <begin position="4"/>
        <end position="322"/>
    </location>
</feature>
<name>A0ABT0E3I8_9GAMM</name>
<dbReference type="Gene3D" id="3.90.25.10">
    <property type="entry name" value="UDP-galactose 4-epimerase, domain 1"/>
    <property type="match status" value="1"/>
</dbReference>
<evidence type="ECO:0000256" key="1">
    <source>
        <dbReference type="ARBA" id="ARBA00001539"/>
    </source>
</evidence>
<evidence type="ECO:0000256" key="7">
    <source>
        <dbReference type="RuleBase" id="RU004473"/>
    </source>
</evidence>
<keyword evidence="5" id="KW-0520">NAD</keyword>
<dbReference type="InterPro" id="IPR036291">
    <property type="entry name" value="NAD(P)-bd_dom_sf"/>
</dbReference>
<dbReference type="RefSeq" id="WP_246947535.1">
    <property type="nucleotide sequence ID" value="NZ_JALKII010000001.1"/>
</dbReference>
<organism evidence="9 10">
    <name type="scientific">Alcanivorax quisquiliarum</name>
    <dbReference type="NCBI Taxonomy" id="2933565"/>
    <lineage>
        <taxon>Bacteria</taxon>
        <taxon>Pseudomonadati</taxon>
        <taxon>Pseudomonadota</taxon>
        <taxon>Gammaproteobacteria</taxon>
        <taxon>Oceanospirillales</taxon>
        <taxon>Alcanivoracaceae</taxon>
        <taxon>Alcanivorax</taxon>
    </lineage>
</organism>
<evidence type="ECO:0000256" key="2">
    <source>
        <dbReference type="ARBA" id="ARBA00001911"/>
    </source>
</evidence>
<dbReference type="Pfam" id="PF16363">
    <property type="entry name" value="GDP_Man_Dehyd"/>
    <property type="match status" value="1"/>
</dbReference>
<gene>
    <name evidence="9" type="primary">rfbB</name>
    <name evidence="9" type="ORF">MU846_01480</name>
</gene>
<dbReference type="PANTHER" id="PTHR43000">
    <property type="entry name" value="DTDP-D-GLUCOSE 4,6-DEHYDRATASE-RELATED"/>
    <property type="match status" value="1"/>
</dbReference>
<comment type="catalytic activity">
    <reaction evidence="1 7">
        <text>dTDP-alpha-D-glucose = dTDP-4-dehydro-6-deoxy-alpha-D-glucose + H2O</text>
        <dbReference type="Rhea" id="RHEA:17221"/>
        <dbReference type="ChEBI" id="CHEBI:15377"/>
        <dbReference type="ChEBI" id="CHEBI:57477"/>
        <dbReference type="ChEBI" id="CHEBI:57649"/>
        <dbReference type="EC" id="4.2.1.46"/>
    </reaction>
</comment>
<keyword evidence="6 7" id="KW-0456">Lyase</keyword>
<comment type="caution">
    <text evidence="9">The sequence shown here is derived from an EMBL/GenBank/DDBJ whole genome shotgun (WGS) entry which is preliminary data.</text>
</comment>
<keyword evidence="10" id="KW-1185">Reference proteome</keyword>
<dbReference type="NCBIfam" id="TIGR01181">
    <property type="entry name" value="dTDP_gluc_dehyt"/>
    <property type="match status" value="1"/>
</dbReference>
<evidence type="ECO:0000256" key="5">
    <source>
        <dbReference type="ARBA" id="ARBA00023027"/>
    </source>
</evidence>
<protein>
    <recommendedName>
        <fullName evidence="4 7">dTDP-glucose 4,6-dehydratase</fullName>
        <ecNumber evidence="4 7">4.2.1.46</ecNumber>
    </recommendedName>
</protein>
<reference evidence="9" key="1">
    <citation type="submission" date="2022-04" db="EMBL/GenBank/DDBJ databases">
        <title>Alcanivorax sp. CY1518 draft genome sequence.</title>
        <authorList>
            <person name="Zhao G."/>
            <person name="An M."/>
        </authorList>
    </citation>
    <scope>NUCLEOTIDE SEQUENCE</scope>
    <source>
        <strain evidence="9">CY1518</strain>
    </source>
</reference>
<comment type="similarity">
    <text evidence="3 7">Belongs to the NAD(P)-dependent epimerase/dehydratase family. dTDP-glucose dehydratase subfamily.</text>
</comment>